<feature type="compositionally biased region" description="Basic and acidic residues" evidence="1">
    <location>
        <begin position="62"/>
        <end position="72"/>
    </location>
</feature>
<comment type="caution">
    <text evidence="2">The sequence shown here is derived from an EMBL/GenBank/DDBJ whole genome shotgun (WGS) entry which is preliminary data.</text>
</comment>
<accession>A0A922MGZ7</accession>
<feature type="region of interest" description="Disordered" evidence="1">
    <location>
        <begin position="113"/>
        <end position="132"/>
    </location>
</feature>
<evidence type="ECO:0000313" key="3">
    <source>
        <dbReference type="Proteomes" id="UP000814243"/>
    </source>
</evidence>
<proteinExistence type="predicted"/>
<reference evidence="2" key="1">
    <citation type="journal article" date="2021" name="G3 (Bethesda)">
        <title>Genome and transcriptome analysis of the beet armyworm Spodoptera exigua reveals targets for pest control. .</title>
        <authorList>
            <person name="Simon S."/>
            <person name="Breeschoten T."/>
            <person name="Jansen H.J."/>
            <person name="Dirks R.P."/>
            <person name="Schranz M.E."/>
            <person name="Ros V.I.D."/>
        </authorList>
    </citation>
    <scope>NUCLEOTIDE SEQUENCE</scope>
    <source>
        <strain evidence="2">TB_SE_WUR_2020</strain>
    </source>
</reference>
<dbReference type="EMBL" id="JACEFF010000509">
    <property type="protein sequence ID" value="KAH9636313.1"/>
    <property type="molecule type" value="Genomic_DNA"/>
</dbReference>
<gene>
    <name evidence="2" type="ORF">HF086_003280</name>
</gene>
<evidence type="ECO:0000313" key="2">
    <source>
        <dbReference type="EMBL" id="KAH9636313.1"/>
    </source>
</evidence>
<dbReference type="AlphaFoldDB" id="A0A922MGZ7"/>
<feature type="region of interest" description="Disordered" evidence="1">
    <location>
        <begin position="1"/>
        <end position="81"/>
    </location>
</feature>
<evidence type="ECO:0000256" key="1">
    <source>
        <dbReference type="SAM" id="MobiDB-lite"/>
    </source>
</evidence>
<protein>
    <submittedName>
        <fullName evidence="2">Uncharacterized protein</fullName>
    </submittedName>
</protein>
<sequence length="169" mass="18967">MSDVLLPLRDDKQINKTHPLPTTTSKSSKNFHETELTKSYSKTKHLSASADTKSRPKLTRPQLERPLKEQKSEQSVTKPLRATKIFEQRHEWVPNTNCHGDYFQPVLRQSPSETGCMSGGKKSTLQHRRNSTSFSTVTIGGDAEYGSCGKQRHGVITASALMDLRTSIR</sequence>
<dbReference type="Proteomes" id="UP000814243">
    <property type="component" value="Unassembled WGS sequence"/>
</dbReference>
<organism evidence="2 3">
    <name type="scientific">Spodoptera exigua</name>
    <name type="common">Beet armyworm</name>
    <name type="synonym">Noctua fulgens</name>
    <dbReference type="NCBI Taxonomy" id="7107"/>
    <lineage>
        <taxon>Eukaryota</taxon>
        <taxon>Metazoa</taxon>
        <taxon>Ecdysozoa</taxon>
        <taxon>Arthropoda</taxon>
        <taxon>Hexapoda</taxon>
        <taxon>Insecta</taxon>
        <taxon>Pterygota</taxon>
        <taxon>Neoptera</taxon>
        <taxon>Endopterygota</taxon>
        <taxon>Lepidoptera</taxon>
        <taxon>Glossata</taxon>
        <taxon>Ditrysia</taxon>
        <taxon>Noctuoidea</taxon>
        <taxon>Noctuidae</taxon>
        <taxon>Amphipyrinae</taxon>
        <taxon>Spodoptera</taxon>
    </lineage>
</organism>
<name>A0A922MGZ7_SPOEX</name>